<dbReference type="SUPFAM" id="SSF52172">
    <property type="entry name" value="CheY-like"/>
    <property type="match status" value="1"/>
</dbReference>
<dbReference type="InterPro" id="IPR055214">
    <property type="entry name" value="PTP-NADK"/>
</dbReference>
<dbReference type="GO" id="GO:0000156">
    <property type="term" value="F:phosphorelay response regulator activity"/>
    <property type="evidence" value="ECO:0007669"/>
    <property type="project" value="TreeGrafter"/>
</dbReference>
<evidence type="ECO:0000256" key="2">
    <source>
        <dbReference type="ARBA" id="ARBA00022490"/>
    </source>
</evidence>
<dbReference type="Pfam" id="PF22741">
    <property type="entry name" value="PTP-NADK"/>
    <property type="match status" value="1"/>
</dbReference>
<keyword evidence="9" id="KW-0472">Membrane</keyword>
<reference evidence="13" key="1">
    <citation type="submission" date="2016-08" db="EMBL/GenBank/DDBJ databases">
        <authorList>
            <person name="Varghese N."/>
            <person name="Submissions Spin"/>
        </authorList>
    </citation>
    <scope>NUCLEOTIDE SEQUENCE [LARGE SCALE GENOMIC DNA]</scope>
    <source>
        <strain evidence="13">HAMBI 2975</strain>
    </source>
</reference>
<keyword evidence="7" id="KW-0804">Transcription</keyword>
<comment type="subcellular location">
    <subcellularLocation>
        <location evidence="1">Cytoplasm</location>
    </subcellularLocation>
</comment>
<dbReference type="GO" id="GO:0032993">
    <property type="term" value="C:protein-DNA complex"/>
    <property type="evidence" value="ECO:0007669"/>
    <property type="project" value="TreeGrafter"/>
</dbReference>
<dbReference type="SMART" id="SM00448">
    <property type="entry name" value="REC"/>
    <property type="match status" value="1"/>
</dbReference>
<accession>A0A1C3VWG6</accession>
<dbReference type="GO" id="GO:0006355">
    <property type="term" value="P:regulation of DNA-templated transcription"/>
    <property type="evidence" value="ECO:0007669"/>
    <property type="project" value="TreeGrafter"/>
</dbReference>
<evidence type="ECO:0000256" key="4">
    <source>
        <dbReference type="ARBA" id="ARBA00023012"/>
    </source>
</evidence>
<evidence type="ECO:0000256" key="1">
    <source>
        <dbReference type="ARBA" id="ARBA00004496"/>
    </source>
</evidence>
<dbReference type="EMBL" id="FMAG01000004">
    <property type="protein sequence ID" value="SCB32091.1"/>
    <property type="molecule type" value="Genomic_DNA"/>
</dbReference>
<dbReference type="PROSITE" id="PS00383">
    <property type="entry name" value="TYR_PHOSPHATASE_1"/>
    <property type="match status" value="1"/>
</dbReference>
<gene>
    <name evidence="12" type="ORF">GA0061103_4399</name>
</gene>
<evidence type="ECO:0000256" key="7">
    <source>
        <dbReference type="ARBA" id="ARBA00023163"/>
    </source>
</evidence>
<dbReference type="GO" id="GO:0005829">
    <property type="term" value="C:cytosol"/>
    <property type="evidence" value="ECO:0007669"/>
    <property type="project" value="TreeGrafter"/>
</dbReference>
<dbReference type="PROSITE" id="PS50110">
    <property type="entry name" value="RESPONSE_REGULATORY"/>
    <property type="match status" value="1"/>
</dbReference>
<name>A0A1C3VWG6_9HYPH</name>
<dbReference type="STRING" id="410764.GA0061103_4399"/>
<dbReference type="SUPFAM" id="SSF52799">
    <property type="entry name" value="(Phosphotyrosine protein) phosphatases II"/>
    <property type="match status" value="1"/>
</dbReference>
<dbReference type="InterPro" id="IPR029021">
    <property type="entry name" value="Prot-tyrosine_phosphatase-like"/>
</dbReference>
<sequence>MRDHVAAEGWDIDWVGDLHAAMHAVDTASYSLILLDPGLPDGCGLELLKYLRTRSFVTSAIIISAGNHIDDRQKSHQLAAADYLIKPFGLGELTNRIRTVVSSGCPTSSASSATALGNHPKDAIGTALSPPEYPAVKSTTKVIPRWQWLRSRKAKLTGLLTAMLAAPAAAFGIHLAVLQWNGNFHAVIPGELYRSAQLSPTQIETYVRENGIRSIVNLRGENLKHDWYNQEVKTAQRLGVEHIDFKMSARKIMTPDRADQLVDILRSAPKPILIHCQAGADRTGLVAVIYSQKIAGMSAKAAAEQLSITYGHIGIPYLSKTYAMDESLQNLQEYFGQYD</sequence>
<dbReference type="InterPro" id="IPR039420">
    <property type="entry name" value="WalR-like"/>
</dbReference>
<dbReference type="PANTHER" id="PTHR48111:SF35">
    <property type="entry name" value="TRANSCRIPTIONAL REGULATORY PROTEIN QSEB"/>
    <property type="match status" value="1"/>
</dbReference>
<dbReference type="GO" id="GO:0000976">
    <property type="term" value="F:transcription cis-regulatory region binding"/>
    <property type="evidence" value="ECO:0007669"/>
    <property type="project" value="TreeGrafter"/>
</dbReference>
<keyword evidence="4" id="KW-0902">Two-component regulatory system</keyword>
<keyword evidence="5" id="KW-0805">Transcription regulation</keyword>
<feature type="transmembrane region" description="Helical" evidence="9">
    <location>
        <begin position="156"/>
        <end position="180"/>
    </location>
</feature>
<dbReference type="CDD" id="cd14529">
    <property type="entry name" value="TpbA-like"/>
    <property type="match status" value="1"/>
</dbReference>
<evidence type="ECO:0000256" key="3">
    <source>
        <dbReference type="ARBA" id="ARBA00022553"/>
    </source>
</evidence>
<protein>
    <submittedName>
        <fullName evidence="12">DNA-binding response regulator, OmpR family, contains REC and winged-helix (WHTH) domain</fullName>
    </submittedName>
</protein>
<dbReference type="Pfam" id="PF00072">
    <property type="entry name" value="Response_reg"/>
    <property type="match status" value="1"/>
</dbReference>
<dbReference type="Proteomes" id="UP000199101">
    <property type="component" value="Unassembled WGS sequence"/>
</dbReference>
<feature type="domain" description="Tyrosine specific protein phosphatases" evidence="10">
    <location>
        <begin position="243"/>
        <end position="290"/>
    </location>
</feature>
<evidence type="ECO:0000313" key="12">
    <source>
        <dbReference type="EMBL" id="SCB32091.1"/>
    </source>
</evidence>
<feature type="domain" description="Response regulatory" evidence="11">
    <location>
        <begin position="1"/>
        <end position="101"/>
    </location>
</feature>
<dbReference type="Gene3D" id="3.40.50.2300">
    <property type="match status" value="1"/>
</dbReference>
<dbReference type="InterPro" id="IPR000387">
    <property type="entry name" value="Tyr_Pase_dom"/>
</dbReference>
<organism evidence="12 13">
    <name type="scientific">Rhizobium multihospitium</name>
    <dbReference type="NCBI Taxonomy" id="410764"/>
    <lineage>
        <taxon>Bacteria</taxon>
        <taxon>Pseudomonadati</taxon>
        <taxon>Pseudomonadota</taxon>
        <taxon>Alphaproteobacteria</taxon>
        <taxon>Hyphomicrobiales</taxon>
        <taxon>Rhizobiaceae</taxon>
        <taxon>Rhizobium/Agrobacterium group</taxon>
        <taxon>Rhizobium</taxon>
    </lineage>
</organism>
<feature type="modified residue" description="4-aspartylphosphate" evidence="8">
    <location>
        <position position="36"/>
    </location>
</feature>
<dbReference type="InterPro" id="IPR011006">
    <property type="entry name" value="CheY-like_superfamily"/>
</dbReference>
<dbReference type="AlphaFoldDB" id="A0A1C3VWG6"/>
<keyword evidence="2" id="KW-0963">Cytoplasm</keyword>
<evidence type="ECO:0000256" key="5">
    <source>
        <dbReference type="ARBA" id="ARBA00023015"/>
    </source>
</evidence>
<evidence type="ECO:0000313" key="13">
    <source>
        <dbReference type="Proteomes" id="UP000199101"/>
    </source>
</evidence>
<dbReference type="PROSITE" id="PS50056">
    <property type="entry name" value="TYR_PHOSPHATASE_2"/>
    <property type="match status" value="1"/>
</dbReference>
<proteinExistence type="predicted"/>
<evidence type="ECO:0000259" key="11">
    <source>
        <dbReference type="PROSITE" id="PS50110"/>
    </source>
</evidence>
<evidence type="ECO:0000256" key="8">
    <source>
        <dbReference type="PROSITE-ProRule" id="PRU00169"/>
    </source>
</evidence>
<dbReference type="InterPro" id="IPR001789">
    <property type="entry name" value="Sig_transdc_resp-reg_receiver"/>
</dbReference>
<evidence type="ECO:0000259" key="10">
    <source>
        <dbReference type="PROSITE" id="PS50056"/>
    </source>
</evidence>
<evidence type="ECO:0000256" key="6">
    <source>
        <dbReference type="ARBA" id="ARBA00023125"/>
    </source>
</evidence>
<keyword evidence="3 8" id="KW-0597">Phosphoprotein</keyword>
<dbReference type="PANTHER" id="PTHR48111">
    <property type="entry name" value="REGULATOR OF RPOS"/>
    <property type="match status" value="1"/>
</dbReference>
<keyword evidence="9" id="KW-1133">Transmembrane helix</keyword>
<keyword evidence="9" id="KW-0812">Transmembrane</keyword>
<keyword evidence="6 12" id="KW-0238">DNA-binding</keyword>
<dbReference type="Gene3D" id="3.90.190.10">
    <property type="entry name" value="Protein tyrosine phosphatase superfamily"/>
    <property type="match status" value="1"/>
</dbReference>
<keyword evidence="13" id="KW-1185">Reference proteome</keyword>
<dbReference type="InterPro" id="IPR016130">
    <property type="entry name" value="Tyr_Pase_AS"/>
</dbReference>
<evidence type="ECO:0000256" key="9">
    <source>
        <dbReference type="SAM" id="Phobius"/>
    </source>
</evidence>